<dbReference type="InterPro" id="IPR019826">
    <property type="entry name" value="Carboxylesterase_B_AS"/>
</dbReference>
<comment type="catalytic activity">
    <reaction evidence="30">
        <text>5-(9Z-hexadecenoyloxy)-octadecanoate + H2O = 5-hydroxy-octadecanoate + (9Z)-hexadecenoate + H(+)</text>
        <dbReference type="Rhea" id="RHEA:52092"/>
        <dbReference type="ChEBI" id="CHEBI:15377"/>
        <dbReference type="ChEBI" id="CHEBI:15378"/>
        <dbReference type="ChEBI" id="CHEBI:32372"/>
        <dbReference type="ChEBI" id="CHEBI:136369"/>
        <dbReference type="ChEBI" id="CHEBI:136370"/>
    </reaction>
    <physiologicalReaction direction="left-to-right" evidence="30">
        <dbReference type="Rhea" id="RHEA:52093"/>
    </physiologicalReaction>
</comment>
<evidence type="ECO:0000256" key="10">
    <source>
        <dbReference type="ARBA" id="ARBA00023157"/>
    </source>
</evidence>
<evidence type="ECO:0000256" key="39">
    <source>
        <dbReference type="SAM" id="MobiDB-lite"/>
    </source>
</evidence>
<feature type="domain" description="Transcription factor IIIC subunit 5 HTH" evidence="41">
    <location>
        <begin position="166"/>
        <end position="321"/>
    </location>
</feature>
<evidence type="ECO:0000256" key="5">
    <source>
        <dbReference type="ARBA" id="ARBA00022525"/>
    </source>
</evidence>
<protein>
    <recommendedName>
        <fullName evidence="34">Bile salt-activated lipase</fullName>
        <ecNumber evidence="14">3.1.1.13</ecNumber>
        <ecNumber evidence="33">3.1.1.6</ecNumber>
    </recommendedName>
    <alternativeName>
        <fullName evidence="36">Bile salt-stimulated lipase</fullName>
    </alternativeName>
    <alternativeName>
        <fullName evidence="37">Carboxyl ester lipase</fullName>
    </alternativeName>
    <alternativeName>
        <fullName evidence="35">Cholesterol esterase</fullName>
    </alternativeName>
    <alternativeName>
        <fullName evidence="38">Pancreatic lysophospholipase</fullName>
    </alternativeName>
    <alternativeName>
        <fullName evidence="15">Sterol esterase</fullName>
    </alternativeName>
</protein>
<evidence type="ECO:0000256" key="25">
    <source>
        <dbReference type="ARBA" id="ARBA00049290"/>
    </source>
</evidence>
<evidence type="ECO:0000256" key="31">
    <source>
        <dbReference type="ARBA" id="ARBA00053019"/>
    </source>
</evidence>
<keyword evidence="11" id="KW-0325">Glycoprotein</keyword>
<sequence>MDAVINTTSSANEAECKREEAATLTLSENRLVCVEYPGLVNNVDKMLETIGGEQGLSKTYGDSSKRLELRYRPKDPYCHPVCGNRYSSTNLLIRVRRRTNRRSGESHIVMEILGLIDTTYKFQGMADFQYLAMHREADGSQISLYDKILLRKPEKKEFFDQDVPLFIPPPIFSRLDNPVDYYYRPDVAHKEGNASHFTSKENLIGPNRARRAHNAIFVNFEDVTVPTEPLEAAKMNWRKNAMHQSDLRAEEEMRKLFERRPIWSRNAIKANINIHPEKLKLLLPFLAYYMLTGPWRSLWVRFGYDPRKYPEAKIYQVLDFRIRCGVRHGHSFNEIPVKAKRSAYQYTLPTTVNKAAPQAASLKDITHDSSSSSVSSSSKYILKDSVYIFHEGMLPPYRQMFYQLCDLDVEEIKSIIHKNDGNEEVCDERDGWCLPRTADELRNIISSMIAQVARAKRPSLSSPKLRPVRAGRKIKESDEDEDDDDDNDDDFDEDYKPDGSENEMETEMLDYIEEMAVLGILAALGLFLSAVNASSLGAVYTEGGLVEGKNHKLGLFRSMDVFKGVPFAAQPVRFQKPTPHPGWSGVLKALDFPKRCLQLNLIQSGTRGSEDCLYLNIWVPQGRSISTGLPVMVYFFGGGYLVGGSQGANFLNNYLYSGEEIADRGNVIVVTVNYRVGALGFLSTGDSDLPGNYGLWDQQAAIAWVHRNIKAFGGDPNNITIFGESAGAASVSFQMLTPHNKGLIRRAISQSGVALCPWAVNRNPRAFAEQVAKKVGCPTDQSMAACLKMTDPVELTLAGTLNLKGSATNPIVKNLALAPVIDGDFLPDDPSTLFSNAADVDYIGGVNDMDGHIFTGFDVPSVNQPLQPTPVEDVHALLTALTSDKGPEASAAAYEQYTASWGSKPGKDDIKKTIIDIETDYTFLVPTQTALYLHAKHAKTGRTYSYLFSEPSRMPGYPIWMGADHADDLQYVFGKPFTTPLAYLPKHRRVSKNMIAYWTNFAKTGDPNIGDSEVPVAWPKLSGGHQFVEINHDMGKNSIKQKMRSRFVYFWSTTYTSFPNAN</sequence>
<name>A0AAE0QL56_9TELE</name>
<dbReference type="InterPro" id="IPR042536">
    <property type="entry name" value="TFIIIC_tauA_Sfc1"/>
</dbReference>
<keyword evidence="10" id="KW-1015">Disulfide bond</keyword>
<evidence type="ECO:0000259" key="42">
    <source>
        <dbReference type="Pfam" id="PF17682"/>
    </source>
</evidence>
<reference evidence="43" key="1">
    <citation type="submission" date="2023-06" db="EMBL/GenBank/DDBJ databases">
        <title>Male Hemibagrus guttatus genome.</title>
        <authorList>
            <person name="Bian C."/>
        </authorList>
    </citation>
    <scope>NUCLEOTIDE SEQUENCE</scope>
    <source>
        <strain evidence="43">Male_cb2023</strain>
        <tissue evidence="43">Muscle</tissue>
    </source>
</reference>
<comment type="catalytic activity">
    <reaction evidence="26">
        <text>13-(9Z-octadecenoyloxy)-octadecanoate + H2O = 13-hydroxy-octadecanoate + (9Z)-octadecenoate + H(+)</text>
        <dbReference type="Rhea" id="RHEA:52064"/>
        <dbReference type="ChEBI" id="CHEBI:15377"/>
        <dbReference type="ChEBI" id="CHEBI:15378"/>
        <dbReference type="ChEBI" id="CHEBI:30823"/>
        <dbReference type="ChEBI" id="CHEBI:136303"/>
        <dbReference type="ChEBI" id="CHEBI:136304"/>
    </reaction>
    <physiologicalReaction direction="left-to-right" evidence="26">
        <dbReference type="Rhea" id="RHEA:52065"/>
    </physiologicalReaction>
</comment>
<evidence type="ECO:0000256" key="26">
    <source>
        <dbReference type="ARBA" id="ARBA00049296"/>
    </source>
</evidence>
<evidence type="ECO:0000256" key="1">
    <source>
        <dbReference type="ARBA" id="ARBA00000923"/>
    </source>
</evidence>
<evidence type="ECO:0000256" key="20">
    <source>
        <dbReference type="ARBA" id="ARBA00048386"/>
    </source>
</evidence>
<keyword evidence="44" id="KW-1185">Reference proteome</keyword>
<dbReference type="InterPro" id="IPR051093">
    <property type="entry name" value="Neuroligin/BSAL"/>
</dbReference>
<dbReference type="Pfam" id="PF00135">
    <property type="entry name" value="COesterase"/>
    <property type="match status" value="1"/>
</dbReference>
<dbReference type="SUPFAM" id="SSF53474">
    <property type="entry name" value="alpha/beta-Hydrolases"/>
    <property type="match status" value="1"/>
</dbReference>
<comment type="catalytic activity">
    <reaction evidence="31">
        <text>a sterol ester + H2O = a sterol + a fatty acid + H(+)</text>
        <dbReference type="Rhea" id="RHEA:10100"/>
        <dbReference type="ChEBI" id="CHEBI:15377"/>
        <dbReference type="ChEBI" id="CHEBI:15378"/>
        <dbReference type="ChEBI" id="CHEBI:15889"/>
        <dbReference type="ChEBI" id="CHEBI:28868"/>
        <dbReference type="ChEBI" id="CHEBI:35915"/>
        <dbReference type="EC" id="3.1.1.13"/>
    </reaction>
    <physiologicalReaction direction="left-to-right" evidence="31">
        <dbReference type="Rhea" id="RHEA:10101"/>
    </physiologicalReaction>
</comment>
<comment type="catalytic activity">
    <reaction evidence="17">
        <text>13-octadecanoyloxy-octadecanoate + H2O = 13-hydroxy-octadecanoate + octadecanoate + H(+)</text>
        <dbReference type="Rhea" id="RHEA:52084"/>
        <dbReference type="ChEBI" id="CHEBI:15377"/>
        <dbReference type="ChEBI" id="CHEBI:15378"/>
        <dbReference type="ChEBI" id="CHEBI:25629"/>
        <dbReference type="ChEBI" id="CHEBI:136304"/>
        <dbReference type="ChEBI" id="CHEBI:136335"/>
    </reaction>
    <physiologicalReaction direction="left-to-right" evidence="17">
        <dbReference type="Rhea" id="RHEA:52085"/>
    </physiologicalReaction>
</comment>
<keyword evidence="7" id="KW-0378">Hydrolase</keyword>
<comment type="catalytic activity">
    <reaction evidence="29">
        <text>an acetyl ester + H2O = an aliphatic alcohol + acetate + H(+)</text>
        <dbReference type="Rhea" id="RHEA:12957"/>
        <dbReference type="ChEBI" id="CHEBI:2571"/>
        <dbReference type="ChEBI" id="CHEBI:15377"/>
        <dbReference type="ChEBI" id="CHEBI:15378"/>
        <dbReference type="ChEBI" id="CHEBI:30089"/>
        <dbReference type="ChEBI" id="CHEBI:47622"/>
        <dbReference type="EC" id="3.1.1.6"/>
    </reaction>
    <physiologicalReaction direction="left-to-right" evidence="29">
        <dbReference type="Rhea" id="RHEA:12958"/>
    </physiologicalReaction>
</comment>
<dbReference type="InterPro" id="IPR002018">
    <property type="entry name" value="CarbesteraseB"/>
</dbReference>
<dbReference type="FunFam" id="3.30.200.160:FF:000002">
    <property type="entry name" value="Transcription factor IIIC, subunit 5"/>
    <property type="match status" value="1"/>
</dbReference>
<comment type="subcellular location">
    <subcellularLocation>
        <location evidence="2">Secreted</location>
    </subcellularLocation>
</comment>
<keyword evidence="6" id="KW-0732">Signal</keyword>
<evidence type="ECO:0000256" key="2">
    <source>
        <dbReference type="ARBA" id="ARBA00004613"/>
    </source>
</evidence>
<dbReference type="InterPro" id="IPR029058">
    <property type="entry name" value="AB_hydrolase_fold"/>
</dbReference>
<dbReference type="Pfam" id="PF17682">
    <property type="entry name" value="Tau95_N"/>
    <property type="match status" value="1"/>
</dbReference>
<comment type="catalytic activity">
    <reaction evidence="25">
        <text>1,2,3-trioctanoylglycerol + H2O = dioctanoylglycerol + octanoate + H(+)</text>
        <dbReference type="Rhea" id="RHEA:47864"/>
        <dbReference type="ChEBI" id="CHEBI:15377"/>
        <dbReference type="ChEBI" id="CHEBI:15378"/>
        <dbReference type="ChEBI" id="CHEBI:25646"/>
        <dbReference type="ChEBI" id="CHEBI:76978"/>
        <dbReference type="ChEBI" id="CHEBI:88066"/>
    </reaction>
    <physiologicalReaction direction="left-to-right" evidence="25">
        <dbReference type="Rhea" id="RHEA:47865"/>
    </physiologicalReaction>
</comment>
<comment type="catalytic activity">
    <reaction evidence="21">
        <text>12-octadecanoyloxy-octadecanoate + H2O = 12-hydroxyoctadecanoate + octadecanoate + H(+)</text>
        <dbReference type="Rhea" id="RHEA:52080"/>
        <dbReference type="ChEBI" id="CHEBI:15377"/>
        <dbReference type="ChEBI" id="CHEBI:15378"/>
        <dbReference type="ChEBI" id="CHEBI:25629"/>
        <dbReference type="ChEBI" id="CHEBI:84201"/>
        <dbReference type="ChEBI" id="CHEBI:136330"/>
    </reaction>
    <physiologicalReaction direction="left-to-right" evidence="21">
        <dbReference type="Rhea" id="RHEA:52081"/>
    </physiologicalReaction>
</comment>
<evidence type="ECO:0000256" key="36">
    <source>
        <dbReference type="ARBA" id="ARBA00078987"/>
    </source>
</evidence>
<dbReference type="InterPro" id="IPR019136">
    <property type="entry name" value="TF_IIIC_su-5_HTH"/>
</dbReference>
<evidence type="ECO:0000256" key="29">
    <source>
        <dbReference type="ARBA" id="ARBA00051791"/>
    </source>
</evidence>
<dbReference type="Gene3D" id="3.30.200.160">
    <property type="entry name" value="TFIIIC, subcomplex tauA, subunit Sfc1, barrel domain"/>
    <property type="match status" value="1"/>
</dbReference>
<dbReference type="Proteomes" id="UP001274896">
    <property type="component" value="Unassembled WGS sequence"/>
</dbReference>
<dbReference type="PROSITE" id="PS00122">
    <property type="entry name" value="CARBOXYLESTERASE_B_1"/>
    <property type="match status" value="1"/>
</dbReference>
<evidence type="ECO:0000256" key="19">
    <source>
        <dbReference type="ARBA" id="ARBA00047863"/>
    </source>
</evidence>
<evidence type="ECO:0000256" key="16">
    <source>
        <dbReference type="ARBA" id="ARBA00047368"/>
    </source>
</evidence>
<dbReference type="PROSITE" id="PS00941">
    <property type="entry name" value="CARBOXYLESTERASE_B_2"/>
    <property type="match status" value="1"/>
</dbReference>
<feature type="compositionally biased region" description="Acidic residues" evidence="39">
    <location>
        <begin position="477"/>
        <end position="493"/>
    </location>
</feature>
<evidence type="ECO:0000256" key="15">
    <source>
        <dbReference type="ARBA" id="ARBA00042120"/>
    </source>
</evidence>
<comment type="catalytic activity">
    <reaction evidence="19">
        <text>9-hexadecanoyloxy-octadecanoate + H2O = 9-hydroxy-octadecanoate + hexadecanoate + H(+)</text>
        <dbReference type="Rhea" id="RHEA:52052"/>
        <dbReference type="ChEBI" id="CHEBI:7896"/>
        <dbReference type="ChEBI" id="CHEBI:15377"/>
        <dbReference type="ChEBI" id="CHEBI:15378"/>
        <dbReference type="ChEBI" id="CHEBI:83670"/>
        <dbReference type="ChEBI" id="CHEBI:136286"/>
    </reaction>
    <physiologicalReaction direction="left-to-right" evidence="19">
        <dbReference type="Rhea" id="RHEA:52053"/>
    </physiologicalReaction>
</comment>
<evidence type="ECO:0000256" key="7">
    <source>
        <dbReference type="ARBA" id="ARBA00022801"/>
    </source>
</evidence>
<feature type="region of interest" description="Disordered" evidence="39">
    <location>
        <begin position="456"/>
        <end position="503"/>
    </location>
</feature>
<evidence type="ECO:0000256" key="23">
    <source>
        <dbReference type="ARBA" id="ARBA00048800"/>
    </source>
</evidence>
<dbReference type="GO" id="GO:0004771">
    <property type="term" value="F:sterol ester esterase activity"/>
    <property type="evidence" value="ECO:0007669"/>
    <property type="project" value="UniProtKB-EC"/>
</dbReference>
<comment type="catalytic activity">
    <reaction evidence="16">
        <text>12-hexadecanoyloxy-octadecanoate + H2O = 12-hydroxyoctadecanoate + hexadecanoate + H(+)</text>
        <dbReference type="Rhea" id="RHEA:52056"/>
        <dbReference type="ChEBI" id="CHEBI:7896"/>
        <dbReference type="ChEBI" id="CHEBI:15377"/>
        <dbReference type="ChEBI" id="CHEBI:15378"/>
        <dbReference type="ChEBI" id="CHEBI:83677"/>
        <dbReference type="ChEBI" id="CHEBI:84201"/>
    </reaction>
    <physiologicalReaction direction="left-to-right" evidence="16">
        <dbReference type="Rhea" id="RHEA:52057"/>
    </physiologicalReaction>
</comment>
<dbReference type="GO" id="GO:0008126">
    <property type="term" value="F:acetylesterase activity"/>
    <property type="evidence" value="ECO:0007669"/>
    <property type="project" value="UniProtKB-EC"/>
</dbReference>
<evidence type="ECO:0000256" key="13">
    <source>
        <dbReference type="ARBA" id="ARBA00033629"/>
    </source>
</evidence>
<dbReference type="GO" id="GO:0005576">
    <property type="term" value="C:extracellular region"/>
    <property type="evidence" value="ECO:0007669"/>
    <property type="project" value="UniProtKB-SubCell"/>
</dbReference>
<dbReference type="GO" id="GO:0004806">
    <property type="term" value="F:triacylglycerol lipase activity"/>
    <property type="evidence" value="ECO:0007669"/>
    <property type="project" value="UniProtKB-EC"/>
</dbReference>
<evidence type="ECO:0000256" key="22">
    <source>
        <dbReference type="ARBA" id="ARBA00048701"/>
    </source>
</evidence>
<keyword evidence="4" id="KW-0719">Serine esterase</keyword>
<evidence type="ECO:0000256" key="8">
    <source>
        <dbReference type="ARBA" id="ARBA00022963"/>
    </source>
</evidence>
<evidence type="ECO:0000256" key="9">
    <source>
        <dbReference type="ARBA" id="ARBA00023098"/>
    </source>
</evidence>
<evidence type="ECO:0000256" key="18">
    <source>
        <dbReference type="ARBA" id="ARBA00047653"/>
    </source>
</evidence>
<comment type="catalytic activity">
    <reaction evidence="18">
        <text>cholesteryl (9Z-octadecenoate) + H2O = cholesterol + (9Z)-octadecenoate + H(+)</text>
        <dbReference type="Rhea" id="RHEA:33875"/>
        <dbReference type="ChEBI" id="CHEBI:15377"/>
        <dbReference type="ChEBI" id="CHEBI:15378"/>
        <dbReference type="ChEBI" id="CHEBI:16113"/>
        <dbReference type="ChEBI" id="CHEBI:30823"/>
        <dbReference type="ChEBI" id="CHEBI:46898"/>
    </reaction>
    <physiologicalReaction direction="left-to-right" evidence="18">
        <dbReference type="Rhea" id="RHEA:33876"/>
    </physiologicalReaction>
</comment>
<evidence type="ECO:0000256" key="33">
    <source>
        <dbReference type="ARBA" id="ARBA00067090"/>
    </source>
</evidence>
<evidence type="ECO:0000313" key="44">
    <source>
        <dbReference type="Proteomes" id="UP001274896"/>
    </source>
</evidence>
<comment type="catalytic activity">
    <reaction evidence="24">
        <text>9-octadecanoyloxy-octadecanoate + H2O = 9-hydroxy-octadecanoate + octadecanoate + H(+)</text>
        <dbReference type="Rhea" id="RHEA:52096"/>
        <dbReference type="ChEBI" id="CHEBI:15377"/>
        <dbReference type="ChEBI" id="CHEBI:15378"/>
        <dbReference type="ChEBI" id="CHEBI:25629"/>
        <dbReference type="ChEBI" id="CHEBI:136286"/>
        <dbReference type="ChEBI" id="CHEBI:136373"/>
    </reaction>
    <physiologicalReaction direction="left-to-right" evidence="24">
        <dbReference type="Rhea" id="RHEA:52097"/>
    </physiologicalReaction>
</comment>
<comment type="catalytic activity">
    <reaction evidence="23">
        <text>9-(9Z-octadecenoyloxy)-octadecanoate + H2O = 9-hydroxy-octadecanoate + (9Z)-octadecenoate + H(+)</text>
        <dbReference type="Rhea" id="RHEA:52048"/>
        <dbReference type="ChEBI" id="CHEBI:15377"/>
        <dbReference type="ChEBI" id="CHEBI:15378"/>
        <dbReference type="ChEBI" id="CHEBI:30823"/>
        <dbReference type="ChEBI" id="CHEBI:136282"/>
        <dbReference type="ChEBI" id="CHEBI:136286"/>
    </reaction>
    <physiologicalReaction direction="left-to-right" evidence="23">
        <dbReference type="Rhea" id="RHEA:52049"/>
    </physiologicalReaction>
</comment>
<evidence type="ECO:0000256" key="14">
    <source>
        <dbReference type="ARBA" id="ARBA00039150"/>
    </source>
</evidence>
<keyword evidence="8" id="KW-0442">Lipid degradation</keyword>
<comment type="catalytic activity">
    <reaction evidence="22">
        <text>12-(9Z-octadecenoyloxy)-octadecanoate + H2O = 12-hydroxyoctadecanoate + (9Z)-octadecenoate + H(+)</text>
        <dbReference type="Rhea" id="RHEA:52060"/>
        <dbReference type="ChEBI" id="CHEBI:15377"/>
        <dbReference type="ChEBI" id="CHEBI:15378"/>
        <dbReference type="ChEBI" id="CHEBI:30823"/>
        <dbReference type="ChEBI" id="CHEBI:84201"/>
        <dbReference type="ChEBI" id="CHEBI:136302"/>
    </reaction>
    <physiologicalReaction direction="left-to-right" evidence="22">
        <dbReference type="Rhea" id="RHEA:52061"/>
    </physiologicalReaction>
</comment>
<dbReference type="AlphaFoldDB" id="A0AAE0QL56"/>
<dbReference type="EC" id="3.1.1.6" evidence="33"/>
<evidence type="ECO:0000256" key="17">
    <source>
        <dbReference type="ARBA" id="ARBA00047427"/>
    </source>
</evidence>
<comment type="catalytic activity">
    <reaction evidence="13">
        <text>a butanoate ester + H2O = an aliphatic alcohol + butanoate + H(+)</text>
        <dbReference type="Rhea" id="RHEA:47348"/>
        <dbReference type="ChEBI" id="CHEBI:2571"/>
        <dbReference type="ChEBI" id="CHEBI:15377"/>
        <dbReference type="ChEBI" id="CHEBI:15378"/>
        <dbReference type="ChEBI" id="CHEBI:17968"/>
        <dbReference type="ChEBI" id="CHEBI:50477"/>
    </reaction>
    <physiologicalReaction direction="left-to-right" evidence="13">
        <dbReference type="Rhea" id="RHEA:47349"/>
    </physiologicalReaction>
</comment>
<comment type="catalytic activity">
    <reaction evidence="27">
        <text>13-(9Z-hexadecenoyloxy)-octadecanoate + H2O = 13-hydroxy-octadecanoate + (9Z)-hexadecenoate + H(+)</text>
        <dbReference type="Rhea" id="RHEA:52076"/>
        <dbReference type="ChEBI" id="CHEBI:15377"/>
        <dbReference type="ChEBI" id="CHEBI:15378"/>
        <dbReference type="ChEBI" id="CHEBI:32372"/>
        <dbReference type="ChEBI" id="CHEBI:136304"/>
        <dbReference type="ChEBI" id="CHEBI:136315"/>
    </reaction>
    <physiologicalReaction direction="left-to-right" evidence="27">
        <dbReference type="Rhea" id="RHEA:52077"/>
    </physiologicalReaction>
</comment>
<dbReference type="FunFam" id="3.40.50.1820:FF:000100">
    <property type="entry name" value="Carboxylic ester hydrolase"/>
    <property type="match status" value="1"/>
</dbReference>
<proteinExistence type="inferred from homology"/>
<evidence type="ECO:0000313" key="43">
    <source>
        <dbReference type="EMBL" id="KAK3524152.1"/>
    </source>
</evidence>
<dbReference type="Pfam" id="PF09734">
    <property type="entry name" value="Tau95"/>
    <property type="match status" value="1"/>
</dbReference>
<dbReference type="InterPro" id="IPR041499">
    <property type="entry name" value="Tfc1/Sfc1_N"/>
</dbReference>
<evidence type="ECO:0000256" key="37">
    <source>
        <dbReference type="ARBA" id="ARBA00080674"/>
    </source>
</evidence>
<evidence type="ECO:0000256" key="32">
    <source>
        <dbReference type="ARBA" id="ARBA00064516"/>
    </source>
</evidence>
<keyword evidence="9" id="KW-0443">Lipid metabolism</keyword>
<accession>A0AAE0QL56</accession>
<evidence type="ECO:0000256" key="38">
    <source>
        <dbReference type="ARBA" id="ARBA00082326"/>
    </source>
</evidence>
<dbReference type="InterPro" id="IPR019819">
    <property type="entry name" value="Carboxylesterase_B_CS"/>
</dbReference>
<gene>
    <name evidence="43" type="ORF">QTP70_018217</name>
</gene>
<comment type="subunit">
    <text evidence="32">Interacts with CLC.</text>
</comment>
<dbReference type="PANTHER" id="PTHR43903">
    <property type="entry name" value="NEUROLIGIN"/>
    <property type="match status" value="1"/>
</dbReference>
<dbReference type="CDD" id="cd00312">
    <property type="entry name" value="Esterase_lipase"/>
    <property type="match status" value="1"/>
</dbReference>
<evidence type="ECO:0000259" key="41">
    <source>
        <dbReference type="Pfam" id="PF09734"/>
    </source>
</evidence>
<dbReference type="EC" id="3.1.1.13" evidence="14"/>
<evidence type="ECO:0000256" key="21">
    <source>
        <dbReference type="ARBA" id="ARBA00048680"/>
    </source>
</evidence>
<evidence type="ECO:0000256" key="24">
    <source>
        <dbReference type="ARBA" id="ARBA00049221"/>
    </source>
</evidence>
<evidence type="ECO:0000256" key="30">
    <source>
        <dbReference type="ARBA" id="ARBA00052473"/>
    </source>
</evidence>
<dbReference type="GO" id="GO:0016042">
    <property type="term" value="P:lipid catabolic process"/>
    <property type="evidence" value="ECO:0007669"/>
    <property type="project" value="UniProtKB-KW"/>
</dbReference>
<dbReference type="Gene3D" id="3.40.50.1820">
    <property type="entry name" value="alpha/beta hydrolase"/>
    <property type="match status" value="1"/>
</dbReference>
<evidence type="ECO:0000256" key="3">
    <source>
        <dbReference type="ARBA" id="ARBA00005964"/>
    </source>
</evidence>
<evidence type="ECO:0000256" key="34">
    <source>
        <dbReference type="ARBA" id="ARBA00070864"/>
    </source>
</evidence>
<feature type="domain" description="Carboxylesterase type B" evidence="40">
    <location>
        <begin position="538"/>
        <end position="1051"/>
    </location>
</feature>
<comment type="catalytic activity">
    <reaction evidence="1">
        <text>9-(9Z-hexadecenoyloxy)-octadecanoate + H2O = (9Z)-hexadecenoate + 9-hydroxy-octadecanoate + H(+)</text>
        <dbReference type="Rhea" id="RHEA:52068"/>
        <dbReference type="ChEBI" id="CHEBI:15377"/>
        <dbReference type="ChEBI" id="CHEBI:15378"/>
        <dbReference type="ChEBI" id="CHEBI:32372"/>
        <dbReference type="ChEBI" id="CHEBI:136286"/>
        <dbReference type="ChEBI" id="CHEBI:136309"/>
    </reaction>
    <physiologicalReaction direction="left-to-right" evidence="1">
        <dbReference type="Rhea" id="RHEA:52069"/>
    </physiologicalReaction>
</comment>
<evidence type="ECO:0000259" key="40">
    <source>
        <dbReference type="Pfam" id="PF00135"/>
    </source>
</evidence>
<comment type="catalytic activity">
    <reaction evidence="28">
        <text>12-(9Z-hexadecenoyloxy)-octadecanoate + H2O = 12-hydroxyoctadecanoate + (9Z)-hexadecenoate + H(+)</text>
        <dbReference type="Rhea" id="RHEA:52072"/>
        <dbReference type="ChEBI" id="CHEBI:15377"/>
        <dbReference type="ChEBI" id="CHEBI:15378"/>
        <dbReference type="ChEBI" id="CHEBI:32372"/>
        <dbReference type="ChEBI" id="CHEBI:84201"/>
        <dbReference type="ChEBI" id="CHEBI:136312"/>
    </reaction>
    <physiologicalReaction direction="left-to-right" evidence="28">
        <dbReference type="Rhea" id="RHEA:52073"/>
    </physiologicalReaction>
</comment>
<evidence type="ECO:0000256" key="4">
    <source>
        <dbReference type="ARBA" id="ARBA00022487"/>
    </source>
</evidence>
<comment type="similarity">
    <text evidence="3">Belongs to the type-B carboxylesterase/lipase family.</text>
</comment>
<evidence type="ECO:0000256" key="27">
    <source>
        <dbReference type="ARBA" id="ARBA00049322"/>
    </source>
</evidence>
<evidence type="ECO:0000256" key="35">
    <source>
        <dbReference type="ARBA" id="ARBA00075760"/>
    </source>
</evidence>
<comment type="catalytic activity">
    <reaction evidence="20">
        <text>1,2,3-tri-(9Z-octadecenoyl)-glycerol + H2O = di-(9Z)-octadecenoylglycerol + (9Z)-octadecenoate + H(+)</text>
        <dbReference type="Rhea" id="RHEA:38575"/>
        <dbReference type="ChEBI" id="CHEBI:15377"/>
        <dbReference type="ChEBI" id="CHEBI:15378"/>
        <dbReference type="ChEBI" id="CHEBI:30823"/>
        <dbReference type="ChEBI" id="CHEBI:53753"/>
        <dbReference type="ChEBI" id="CHEBI:75945"/>
    </reaction>
    <physiologicalReaction direction="left-to-right" evidence="20">
        <dbReference type="Rhea" id="RHEA:38576"/>
    </physiologicalReaction>
</comment>
<dbReference type="EMBL" id="JAUCMX010000014">
    <property type="protein sequence ID" value="KAK3524152.1"/>
    <property type="molecule type" value="Genomic_DNA"/>
</dbReference>
<comment type="catalytic activity">
    <reaction evidence="12">
        <text>a triacylglycerol + H2O = a diacylglycerol + a fatty acid + H(+)</text>
        <dbReference type="Rhea" id="RHEA:12044"/>
        <dbReference type="ChEBI" id="CHEBI:15377"/>
        <dbReference type="ChEBI" id="CHEBI:15378"/>
        <dbReference type="ChEBI" id="CHEBI:17855"/>
        <dbReference type="ChEBI" id="CHEBI:18035"/>
        <dbReference type="ChEBI" id="CHEBI:28868"/>
        <dbReference type="EC" id="3.1.1.3"/>
    </reaction>
    <physiologicalReaction direction="left-to-right" evidence="12">
        <dbReference type="Rhea" id="RHEA:12045"/>
    </physiologicalReaction>
</comment>
<evidence type="ECO:0000256" key="12">
    <source>
        <dbReference type="ARBA" id="ARBA00023369"/>
    </source>
</evidence>
<organism evidence="43 44">
    <name type="scientific">Hemibagrus guttatus</name>
    <dbReference type="NCBI Taxonomy" id="175788"/>
    <lineage>
        <taxon>Eukaryota</taxon>
        <taxon>Metazoa</taxon>
        <taxon>Chordata</taxon>
        <taxon>Craniata</taxon>
        <taxon>Vertebrata</taxon>
        <taxon>Euteleostomi</taxon>
        <taxon>Actinopterygii</taxon>
        <taxon>Neopterygii</taxon>
        <taxon>Teleostei</taxon>
        <taxon>Ostariophysi</taxon>
        <taxon>Siluriformes</taxon>
        <taxon>Bagridae</taxon>
        <taxon>Hemibagrus</taxon>
    </lineage>
</organism>
<evidence type="ECO:0000256" key="28">
    <source>
        <dbReference type="ARBA" id="ARBA00049428"/>
    </source>
</evidence>
<comment type="caution">
    <text evidence="43">The sequence shown here is derived from an EMBL/GenBank/DDBJ whole genome shotgun (WGS) entry which is preliminary data.</text>
</comment>
<evidence type="ECO:0000256" key="6">
    <source>
        <dbReference type="ARBA" id="ARBA00022729"/>
    </source>
</evidence>
<keyword evidence="5" id="KW-0964">Secreted</keyword>
<feature type="domain" description="Transcription factor IIIC subunit Tfc1/Sfc1 triple barrel" evidence="42">
    <location>
        <begin position="32"/>
        <end position="131"/>
    </location>
</feature>
<evidence type="ECO:0000256" key="11">
    <source>
        <dbReference type="ARBA" id="ARBA00023180"/>
    </source>
</evidence>